<evidence type="ECO:0000313" key="2">
    <source>
        <dbReference type="Proteomes" id="UP000324639"/>
    </source>
</evidence>
<accession>A0A9X9PRF5</accession>
<proteinExistence type="predicted"/>
<keyword evidence="2" id="KW-1185">Reference proteome</keyword>
<dbReference type="Proteomes" id="UP000324639">
    <property type="component" value="Chromosome Bgt_-02"/>
</dbReference>
<sequence>MPARCQAVIHADRGPTRY</sequence>
<evidence type="ECO:0000313" key="1">
    <source>
        <dbReference type="EMBL" id="VCU40240.1"/>
    </source>
</evidence>
<reference evidence="1 2" key="1">
    <citation type="submission" date="2018-08" db="EMBL/GenBank/DDBJ databases">
        <authorList>
            <person name="Muller C M."/>
        </authorList>
    </citation>
    <scope>NUCLEOTIDE SEQUENCE [LARGE SCALE GENOMIC DNA]</scope>
</reference>
<protein>
    <submittedName>
        <fullName evidence="1">Bgt-50372</fullName>
    </submittedName>
</protein>
<gene>
    <name evidence="1" type="ORF">BGT96224V316_LOCUS1481</name>
</gene>
<dbReference type="EMBL" id="LR026985">
    <property type="protein sequence ID" value="VCU40240.1"/>
    <property type="molecule type" value="Genomic_DNA"/>
</dbReference>
<dbReference type="AlphaFoldDB" id="A0A9X9PRF5"/>
<organism evidence="1 2">
    <name type="scientific">Blumeria graminis f. sp. tritici</name>
    <dbReference type="NCBI Taxonomy" id="62690"/>
    <lineage>
        <taxon>Eukaryota</taxon>
        <taxon>Fungi</taxon>
        <taxon>Dikarya</taxon>
        <taxon>Ascomycota</taxon>
        <taxon>Pezizomycotina</taxon>
        <taxon>Leotiomycetes</taxon>
        <taxon>Erysiphales</taxon>
        <taxon>Erysiphaceae</taxon>
        <taxon>Blumeria</taxon>
    </lineage>
</organism>
<name>A0A9X9PRF5_BLUGR</name>